<name>A0A645EAW9_9ZZZZ</name>
<comment type="similarity">
    <text evidence="1">Belongs to the MreC family.</text>
</comment>
<accession>A0A645EAW9</accession>
<dbReference type="Gene3D" id="2.40.10.340">
    <property type="entry name" value="Rod shape-determining protein MreC, domain 1"/>
    <property type="match status" value="1"/>
</dbReference>
<protein>
    <recommendedName>
        <fullName evidence="2">Cell shape-determining protein MreC</fullName>
    </recommendedName>
    <alternativeName>
        <fullName evidence="4">Cell shape protein MreC</fullName>
    </alternativeName>
</protein>
<feature type="domain" description="Rod shape-determining protein MreC beta-barrel core" evidence="5">
    <location>
        <begin position="121"/>
        <end position="277"/>
    </location>
</feature>
<dbReference type="InterPro" id="IPR007221">
    <property type="entry name" value="MreC"/>
</dbReference>
<comment type="caution">
    <text evidence="6">The sequence shown here is derived from an EMBL/GenBank/DDBJ whole genome shotgun (WGS) entry which is preliminary data.</text>
</comment>
<evidence type="ECO:0000256" key="1">
    <source>
        <dbReference type="ARBA" id="ARBA00009369"/>
    </source>
</evidence>
<dbReference type="Gene3D" id="2.40.10.350">
    <property type="entry name" value="Rod shape-determining protein MreC, domain 2"/>
    <property type="match status" value="1"/>
</dbReference>
<dbReference type="InterPro" id="IPR042175">
    <property type="entry name" value="Cell/Rod_MreC_2"/>
</dbReference>
<dbReference type="AlphaFoldDB" id="A0A645EAW9"/>
<evidence type="ECO:0000256" key="2">
    <source>
        <dbReference type="ARBA" id="ARBA00013855"/>
    </source>
</evidence>
<dbReference type="InterPro" id="IPR055342">
    <property type="entry name" value="MreC_beta-barrel_core"/>
</dbReference>
<dbReference type="Pfam" id="PF04085">
    <property type="entry name" value="MreC"/>
    <property type="match status" value="1"/>
</dbReference>
<dbReference type="PANTHER" id="PTHR34138:SF1">
    <property type="entry name" value="CELL SHAPE-DETERMINING PROTEIN MREC"/>
    <property type="match status" value="1"/>
</dbReference>
<gene>
    <name evidence="6" type="ORF">SDC9_145803</name>
</gene>
<evidence type="ECO:0000313" key="6">
    <source>
        <dbReference type="EMBL" id="MPM98615.1"/>
    </source>
</evidence>
<evidence type="ECO:0000259" key="5">
    <source>
        <dbReference type="Pfam" id="PF04085"/>
    </source>
</evidence>
<dbReference type="EMBL" id="VSSQ01044755">
    <property type="protein sequence ID" value="MPM98615.1"/>
    <property type="molecule type" value="Genomic_DNA"/>
</dbReference>
<keyword evidence="3" id="KW-0133">Cell shape</keyword>
<dbReference type="InterPro" id="IPR042177">
    <property type="entry name" value="Cell/Rod_1"/>
</dbReference>
<dbReference type="GO" id="GO:0008360">
    <property type="term" value="P:regulation of cell shape"/>
    <property type="evidence" value="ECO:0007669"/>
    <property type="project" value="UniProtKB-KW"/>
</dbReference>
<sequence>MKEPGKQSDRKVIFAAAVLLALLFAFAGYRALRHSAGLLLGDFFYPYLALSQRSTQGVSEQALLLLSRTELAAKTEALIKENREFAIRVKEAETLADENRELRKLLELPPPSGWNYHAAQVLLRDPMFWRERFTVSINPDSGITPGSAVISAGPDGVPALVGIVSRVGRRNAEVETLFAPSLRLSLQFDNGGTGFLNTGERQPAAGKLPVGHMPVNQKYTPGEEACSTGYEAGIPRGILIGTLSTADEVDPDFSSAQHITGLLTPKTDFDNLRHMVIAVPAVPPGRETEKP</sequence>
<evidence type="ECO:0000256" key="3">
    <source>
        <dbReference type="ARBA" id="ARBA00022960"/>
    </source>
</evidence>
<proteinExistence type="inferred from homology"/>
<dbReference type="PANTHER" id="PTHR34138">
    <property type="entry name" value="CELL SHAPE-DETERMINING PROTEIN MREC"/>
    <property type="match status" value="1"/>
</dbReference>
<evidence type="ECO:0000256" key="4">
    <source>
        <dbReference type="ARBA" id="ARBA00032089"/>
    </source>
</evidence>
<dbReference type="GO" id="GO:0005886">
    <property type="term" value="C:plasma membrane"/>
    <property type="evidence" value="ECO:0007669"/>
    <property type="project" value="TreeGrafter"/>
</dbReference>
<organism evidence="6">
    <name type="scientific">bioreactor metagenome</name>
    <dbReference type="NCBI Taxonomy" id="1076179"/>
    <lineage>
        <taxon>unclassified sequences</taxon>
        <taxon>metagenomes</taxon>
        <taxon>ecological metagenomes</taxon>
    </lineage>
</organism>
<reference evidence="6" key="1">
    <citation type="submission" date="2019-08" db="EMBL/GenBank/DDBJ databases">
        <authorList>
            <person name="Kucharzyk K."/>
            <person name="Murdoch R.W."/>
            <person name="Higgins S."/>
            <person name="Loffler F."/>
        </authorList>
    </citation>
    <scope>NUCLEOTIDE SEQUENCE</scope>
</reference>